<dbReference type="Proteomes" id="UP001259347">
    <property type="component" value="Unassembled WGS sequence"/>
</dbReference>
<gene>
    <name evidence="5" type="ORF">J2Y69_001474</name>
</gene>
<keyword evidence="3" id="KW-0804">Transcription</keyword>
<dbReference type="InterPro" id="IPR000792">
    <property type="entry name" value="Tscrpt_reg_LuxR_C"/>
</dbReference>
<keyword evidence="6" id="KW-1185">Reference proteome</keyword>
<evidence type="ECO:0000259" key="4">
    <source>
        <dbReference type="PROSITE" id="PS50043"/>
    </source>
</evidence>
<organism evidence="5 6">
    <name type="scientific">Microbacterium resistens</name>
    <dbReference type="NCBI Taxonomy" id="156977"/>
    <lineage>
        <taxon>Bacteria</taxon>
        <taxon>Bacillati</taxon>
        <taxon>Actinomycetota</taxon>
        <taxon>Actinomycetes</taxon>
        <taxon>Micrococcales</taxon>
        <taxon>Microbacteriaceae</taxon>
        <taxon>Microbacterium</taxon>
    </lineage>
</organism>
<reference evidence="5 6" key="1">
    <citation type="submission" date="2023-07" db="EMBL/GenBank/DDBJ databases">
        <title>Sorghum-associated microbial communities from plants grown in Nebraska, USA.</title>
        <authorList>
            <person name="Schachtman D."/>
        </authorList>
    </citation>
    <scope>NUCLEOTIDE SEQUENCE [LARGE SCALE GENOMIC DNA]</scope>
    <source>
        <strain evidence="5 6">2980</strain>
    </source>
</reference>
<dbReference type="InterPro" id="IPR016032">
    <property type="entry name" value="Sig_transdc_resp-reg_C-effctor"/>
</dbReference>
<proteinExistence type="predicted"/>
<dbReference type="EMBL" id="JAVDUM010000005">
    <property type="protein sequence ID" value="MDR6866875.1"/>
    <property type="molecule type" value="Genomic_DNA"/>
</dbReference>
<dbReference type="PROSITE" id="PS50043">
    <property type="entry name" value="HTH_LUXR_2"/>
    <property type="match status" value="1"/>
</dbReference>
<name>A0ABU1SB80_9MICO</name>
<evidence type="ECO:0000256" key="1">
    <source>
        <dbReference type="ARBA" id="ARBA00023015"/>
    </source>
</evidence>
<evidence type="ECO:0000313" key="6">
    <source>
        <dbReference type="Proteomes" id="UP001259347"/>
    </source>
</evidence>
<accession>A0ABU1SB80</accession>
<evidence type="ECO:0000313" key="5">
    <source>
        <dbReference type="EMBL" id="MDR6866875.1"/>
    </source>
</evidence>
<keyword evidence="2 5" id="KW-0238">DNA-binding</keyword>
<sequence length="519" mass="54970">MLVKRAARAVWIGERIGGAEGGRVLAPHVAGEIARLGDLGFADVEQIIRRLTPGQLSGMEVLPRVLPLSPALRDQYAPLLEAAGPAGRRLLLTAALCTSDRFDVVLAAAATDPAVLLAKGVEDLLLWENGRYEFASPVARAAVLHGLSTQRVPAHRALARAHRQRGDVGRSAWHAAHIGDGAPEGTVRELMRFGERLLVGGSADAAYRAGRIVARDADASLSARGRLLMGRAAAALGCFEEAAAILGTFHGTSHQEAASPVLAASVSHLRGVLPGEEAVPALSRLTALLRAFEATNADREAIAGIEAIRGIWGDDDEVDAIQARLVMTNTGSRRAWPWKVTDGALSPIIDGYLRGQQAALLIISGEPDSAATAVRDSLCRLPMTHLGGGVIASGLRMLRHAAPELWTGFAGVLARVRPTVPVRIEPGYRLAAPRLSAVASRLDRDAGMRARLGSALTARENEIAELVAEGLKNREIGERLGIAGRTVEIHLGRIFRKLSIGSRAELIALVVRRQVGRAG</sequence>
<dbReference type="RefSeq" id="WP_310019083.1">
    <property type="nucleotide sequence ID" value="NZ_JAVDUM010000005.1"/>
</dbReference>
<comment type="caution">
    <text evidence="5">The sequence shown here is derived from an EMBL/GenBank/DDBJ whole genome shotgun (WGS) entry which is preliminary data.</text>
</comment>
<protein>
    <submittedName>
        <fullName evidence="5">DNA-binding CsgD family transcriptional regulator</fullName>
    </submittedName>
</protein>
<dbReference type="Pfam" id="PF00196">
    <property type="entry name" value="GerE"/>
    <property type="match status" value="1"/>
</dbReference>
<dbReference type="PROSITE" id="PS00622">
    <property type="entry name" value="HTH_LUXR_1"/>
    <property type="match status" value="1"/>
</dbReference>
<dbReference type="InterPro" id="IPR036388">
    <property type="entry name" value="WH-like_DNA-bd_sf"/>
</dbReference>
<feature type="domain" description="HTH luxR-type" evidence="4">
    <location>
        <begin position="449"/>
        <end position="514"/>
    </location>
</feature>
<dbReference type="PANTHER" id="PTHR44688">
    <property type="entry name" value="DNA-BINDING TRANSCRIPTIONAL ACTIVATOR DEVR_DOSR"/>
    <property type="match status" value="1"/>
</dbReference>
<dbReference type="CDD" id="cd06170">
    <property type="entry name" value="LuxR_C_like"/>
    <property type="match status" value="1"/>
</dbReference>
<dbReference type="PANTHER" id="PTHR44688:SF16">
    <property type="entry name" value="DNA-BINDING TRANSCRIPTIONAL ACTIVATOR DEVR_DOSR"/>
    <property type="match status" value="1"/>
</dbReference>
<dbReference type="Gene3D" id="1.10.10.10">
    <property type="entry name" value="Winged helix-like DNA-binding domain superfamily/Winged helix DNA-binding domain"/>
    <property type="match status" value="1"/>
</dbReference>
<dbReference type="GO" id="GO:0003677">
    <property type="term" value="F:DNA binding"/>
    <property type="evidence" value="ECO:0007669"/>
    <property type="project" value="UniProtKB-KW"/>
</dbReference>
<evidence type="ECO:0000256" key="3">
    <source>
        <dbReference type="ARBA" id="ARBA00023163"/>
    </source>
</evidence>
<dbReference type="SUPFAM" id="SSF46894">
    <property type="entry name" value="C-terminal effector domain of the bipartite response regulators"/>
    <property type="match status" value="1"/>
</dbReference>
<evidence type="ECO:0000256" key="2">
    <source>
        <dbReference type="ARBA" id="ARBA00023125"/>
    </source>
</evidence>
<keyword evidence="1" id="KW-0805">Transcription regulation</keyword>
<dbReference type="SMART" id="SM00421">
    <property type="entry name" value="HTH_LUXR"/>
    <property type="match status" value="1"/>
</dbReference>
<dbReference type="PRINTS" id="PR00038">
    <property type="entry name" value="HTHLUXR"/>
</dbReference>